<evidence type="ECO:0000256" key="3">
    <source>
        <dbReference type="SAM" id="MobiDB-lite"/>
    </source>
</evidence>
<name>A0A1B6FMK7_9HEMI</name>
<dbReference type="GO" id="GO:0003924">
    <property type="term" value="F:GTPase activity"/>
    <property type="evidence" value="ECO:0007669"/>
    <property type="project" value="InterPro"/>
</dbReference>
<dbReference type="EMBL" id="GECZ01018331">
    <property type="protein sequence ID" value="JAS51438.1"/>
    <property type="molecule type" value="Transcribed_RNA"/>
</dbReference>
<feature type="compositionally biased region" description="Basic and acidic residues" evidence="3">
    <location>
        <begin position="29"/>
        <end position="39"/>
    </location>
</feature>
<dbReference type="PANTHER" id="PTHR45709">
    <property type="entry name" value="LARGE SUBUNIT GTPASE 1 HOMOLOG-RELATED"/>
    <property type="match status" value="1"/>
</dbReference>
<sequence>MPQFRRKVPFSGKAKKEQLKAKRNATRSKNSDDECESGKEAPSVQQIHFQAVSKGRNNKYALKFYQESKDVINERKKRAENEIVKMPESALEVDATEYYPEGLEFPKRPYWEYGWSRERLEANETNYFKNYLEKIETDFDRKSLGYFELNLETWRQFWRVLEMSDIVLFIVDVRFVPFMFPPSVYTYVTLKLKKSLILVLNKVDLVPSSVIEAWQQFLKDNYSDLTVVLFSNLPKGSKKNSQKCLEGALSLYEACKRVVNGAINIG</sequence>
<organism evidence="4">
    <name type="scientific">Cuerna arida</name>
    <dbReference type="NCBI Taxonomy" id="1464854"/>
    <lineage>
        <taxon>Eukaryota</taxon>
        <taxon>Metazoa</taxon>
        <taxon>Ecdysozoa</taxon>
        <taxon>Arthropoda</taxon>
        <taxon>Hexapoda</taxon>
        <taxon>Insecta</taxon>
        <taxon>Pterygota</taxon>
        <taxon>Neoptera</taxon>
        <taxon>Paraneoptera</taxon>
        <taxon>Hemiptera</taxon>
        <taxon>Auchenorrhyncha</taxon>
        <taxon>Membracoidea</taxon>
        <taxon>Cicadellidae</taxon>
        <taxon>Cicadellinae</taxon>
        <taxon>Proconiini</taxon>
        <taxon>Cuerna</taxon>
    </lineage>
</organism>
<evidence type="ECO:0000256" key="2">
    <source>
        <dbReference type="ARBA" id="ARBA00023134"/>
    </source>
</evidence>
<proteinExistence type="predicted"/>
<dbReference type="SUPFAM" id="SSF52540">
    <property type="entry name" value="P-loop containing nucleoside triphosphate hydrolases"/>
    <property type="match status" value="1"/>
</dbReference>
<evidence type="ECO:0008006" key="5">
    <source>
        <dbReference type="Google" id="ProtNLM"/>
    </source>
</evidence>
<accession>A0A1B6FMK7</accession>
<reference evidence="4" key="1">
    <citation type="submission" date="2015-11" db="EMBL/GenBank/DDBJ databases">
        <title>De novo transcriptome assembly of four potential Pierce s Disease insect vectors from Arizona vineyards.</title>
        <authorList>
            <person name="Tassone E.E."/>
        </authorList>
    </citation>
    <scope>NUCLEOTIDE SEQUENCE</scope>
</reference>
<dbReference type="AlphaFoldDB" id="A0A1B6FMK7"/>
<protein>
    <recommendedName>
        <fullName evidence="5">G domain-containing protein</fullName>
    </recommendedName>
</protein>
<gene>
    <name evidence="4" type="ORF">g.3692</name>
</gene>
<feature type="non-terminal residue" evidence="4">
    <location>
        <position position="266"/>
    </location>
</feature>
<keyword evidence="1" id="KW-0547">Nucleotide-binding</keyword>
<dbReference type="PANTHER" id="PTHR45709:SF3">
    <property type="entry name" value="GUANINE NUCLEOTIDE-BINDING PROTEIN-LIKE 1"/>
    <property type="match status" value="1"/>
</dbReference>
<dbReference type="InterPro" id="IPR043358">
    <property type="entry name" value="GNL1-like"/>
</dbReference>
<keyword evidence="2" id="KW-0342">GTP-binding</keyword>
<dbReference type="Gene3D" id="3.40.50.300">
    <property type="entry name" value="P-loop containing nucleotide triphosphate hydrolases"/>
    <property type="match status" value="1"/>
</dbReference>
<evidence type="ECO:0000256" key="1">
    <source>
        <dbReference type="ARBA" id="ARBA00022741"/>
    </source>
</evidence>
<dbReference type="GO" id="GO:0005525">
    <property type="term" value="F:GTP binding"/>
    <property type="evidence" value="ECO:0007669"/>
    <property type="project" value="UniProtKB-KW"/>
</dbReference>
<evidence type="ECO:0000313" key="4">
    <source>
        <dbReference type="EMBL" id="JAS51438.1"/>
    </source>
</evidence>
<feature type="region of interest" description="Disordered" evidence="3">
    <location>
        <begin position="1"/>
        <end position="44"/>
    </location>
</feature>
<dbReference type="InterPro" id="IPR027417">
    <property type="entry name" value="P-loop_NTPase"/>
</dbReference>